<evidence type="ECO:0000313" key="3">
    <source>
        <dbReference type="Proteomes" id="UP000269542"/>
    </source>
</evidence>
<dbReference type="InterPro" id="IPR029044">
    <property type="entry name" value="Nucleotide-diphossugar_trans"/>
</dbReference>
<accession>A0A3S4UYE2</accession>
<dbReference type="Proteomes" id="UP000269542">
    <property type="component" value="Chromosome"/>
</dbReference>
<keyword evidence="3" id="KW-1185">Reference proteome</keyword>
<dbReference type="AlphaFoldDB" id="A0A3S4UYE2"/>
<dbReference type="CDD" id="cd00761">
    <property type="entry name" value="Glyco_tranf_GTA_type"/>
    <property type="match status" value="1"/>
</dbReference>
<proteinExistence type="predicted"/>
<dbReference type="KEGG" id="tbw:NCTC13354_00622"/>
<gene>
    <name evidence="2" type="ORF">NCTC13354_00622</name>
</gene>
<evidence type="ECO:0000313" key="2">
    <source>
        <dbReference type="EMBL" id="VEI12924.1"/>
    </source>
</evidence>
<evidence type="ECO:0000259" key="1">
    <source>
        <dbReference type="Pfam" id="PF00535"/>
    </source>
</evidence>
<dbReference type="Pfam" id="PF00535">
    <property type="entry name" value="Glycos_transf_2"/>
    <property type="match status" value="1"/>
</dbReference>
<dbReference type="InterPro" id="IPR001173">
    <property type="entry name" value="Glyco_trans_2-like"/>
</dbReference>
<protein>
    <submittedName>
        <fullName evidence="2">Mycofactocin system glycosyltransferase</fullName>
    </submittedName>
</protein>
<organism evidence="2 3">
    <name type="scientific">Trueperella bialowiezensis</name>
    <dbReference type="NCBI Taxonomy" id="312285"/>
    <lineage>
        <taxon>Bacteria</taxon>
        <taxon>Bacillati</taxon>
        <taxon>Actinomycetota</taxon>
        <taxon>Actinomycetes</taxon>
        <taxon>Actinomycetales</taxon>
        <taxon>Actinomycetaceae</taxon>
        <taxon>Trueperella</taxon>
    </lineage>
</organism>
<dbReference type="SUPFAM" id="SSF53448">
    <property type="entry name" value="Nucleotide-diphospho-sugar transferases"/>
    <property type="match status" value="1"/>
</dbReference>
<feature type="domain" description="Glycosyltransferase 2-like" evidence="1">
    <location>
        <begin position="7"/>
        <end position="146"/>
    </location>
</feature>
<dbReference type="GO" id="GO:0016740">
    <property type="term" value="F:transferase activity"/>
    <property type="evidence" value="ECO:0007669"/>
    <property type="project" value="UniProtKB-KW"/>
</dbReference>
<reference evidence="2 3" key="1">
    <citation type="submission" date="2018-12" db="EMBL/GenBank/DDBJ databases">
        <authorList>
            <consortium name="Pathogen Informatics"/>
        </authorList>
    </citation>
    <scope>NUCLEOTIDE SEQUENCE [LARGE SCALE GENOMIC DNA]</scope>
    <source>
        <strain evidence="2 3">NCTC13354</strain>
    </source>
</reference>
<dbReference type="Gene3D" id="3.90.550.10">
    <property type="entry name" value="Spore Coat Polysaccharide Biosynthesis Protein SpsA, Chain A"/>
    <property type="match status" value="1"/>
</dbReference>
<dbReference type="EMBL" id="LR134476">
    <property type="protein sequence ID" value="VEI12924.1"/>
    <property type="molecule type" value="Genomic_DNA"/>
</dbReference>
<keyword evidence="2" id="KW-0808">Transferase</keyword>
<sequence>MNPTTQVVIAVHSPQRPVRRAIDSVLADEEAAVIVVAHNVAPSLLDIPDDDRVTVIEHTGEKGMPGAPRNTGLAAATSDWVSFLDSDDYFQPNALAAMRKRGQQTDSQYVIAPFFKVGKRTKSWLPTHRTHGLRPQSDGLFYRTAPFGLFRHAALDGMAYREDVRTGEDIRVSTDLWSRKRGICHFWKDPAYVLEADQNDRITTTPMDLRESGQGWHELWDEPFVKNWSNAVRHAYAVKVARIHVTDAVAARPNEEMWNEGEFDWLVEATRRLMAEDPHADRPLPHGQSELIRAICAGDLDEALELNQRGWSDQGPRRAFDQILEAESPLRWRIKNYVANKRRVKSA</sequence>
<name>A0A3S4UYE2_9ACTO</name>